<sequence>MSSPVRILGFVNHIAPVPDIEDEIRQAFEWGVDVVVAQGTGSDWGPYWLGSGEQVSANQAANVEPYVRAALQHGVPFVFSLGIAGADVHLETCLRGFDEMCERNGWSPEVGVVRSEIGKDYLAAAVADGPPVVPCSEGAGHQPLTLADVADVERVVALIGPEPVQELLGRGVDGVLTGRALDIGLFMALPMMRGIPTAVAAHAGKLLECGGLALEPGDSGRSVWASLDETGFEVRSPSRHARASVRSLVSHTFYERAHPTLEENPGGTLDLSQATYQETATGIRCEGARWHEAPYTLLLEGARREGFRAVTLLGVREPELLRQARTWTEAAEREVRSAPRFAAHVAAGRLRISTRIFGLDAVLGELEPNEKVTGHEAGVLVDVVAADEELAREAAYFAFIRLFIGPYPGRKTTAGNAAAPIMPVVIPVSAVYTFSIYHLLPLADPVEPFRLGVERFPRAGAVREEAADAAV</sequence>
<dbReference type="EMBL" id="BONX01000045">
    <property type="protein sequence ID" value="GIG99562.1"/>
    <property type="molecule type" value="Genomic_DNA"/>
</dbReference>
<protein>
    <submittedName>
        <fullName evidence="2">3-methylaspartate ammonia-lyase</fullName>
    </submittedName>
</protein>
<evidence type="ECO:0000259" key="1">
    <source>
        <dbReference type="Pfam" id="PF07287"/>
    </source>
</evidence>
<proteinExistence type="predicted"/>
<organism evidence="2 3">
    <name type="scientific">Plantactinospora mayteni</name>
    <dbReference type="NCBI Taxonomy" id="566021"/>
    <lineage>
        <taxon>Bacteria</taxon>
        <taxon>Bacillati</taxon>
        <taxon>Actinomycetota</taxon>
        <taxon>Actinomycetes</taxon>
        <taxon>Micromonosporales</taxon>
        <taxon>Micromonosporaceae</taxon>
        <taxon>Plantactinospora</taxon>
    </lineage>
</organism>
<dbReference type="RefSeq" id="WP_203860922.1">
    <property type="nucleotide sequence ID" value="NZ_BAAAZQ010000014.1"/>
</dbReference>
<accession>A0ABQ4EY30</accession>
<keyword evidence="3" id="KW-1185">Reference proteome</keyword>
<feature type="domain" description="Acyclic terpene utilisation N-terminal" evidence="1">
    <location>
        <begin position="63"/>
        <end position="416"/>
    </location>
</feature>
<name>A0ABQ4EY30_9ACTN</name>
<gene>
    <name evidence="2" type="ORF">Pma05_61350</name>
</gene>
<comment type="caution">
    <text evidence="2">The sequence shown here is derived from an EMBL/GenBank/DDBJ whole genome shotgun (WGS) entry which is preliminary data.</text>
</comment>
<dbReference type="Proteomes" id="UP000621500">
    <property type="component" value="Unassembled WGS sequence"/>
</dbReference>
<evidence type="ECO:0000313" key="2">
    <source>
        <dbReference type="EMBL" id="GIG99562.1"/>
    </source>
</evidence>
<evidence type="ECO:0000313" key="3">
    <source>
        <dbReference type="Proteomes" id="UP000621500"/>
    </source>
</evidence>
<reference evidence="2 3" key="1">
    <citation type="submission" date="2021-01" db="EMBL/GenBank/DDBJ databases">
        <title>Whole genome shotgun sequence of Plantactinospora mayteni NBRC 109088.</title>
        <authorList>
            <person name="Komaki H."/>
            <person name="Tamura T."/>
        </authorList>
    </citation>
    <scope>NUCLEOTIDE SEQUENCE [LARGE SCALE GENOMIC DNA]</scope>
    <source>
        <strain evidence="2 3">NBRC 109088</strain>
    </source>
</reference>
<dbReference type="InterPro" id="IPR010839">
    <property type="entry name" value="AtuA_N"/>
</dbReference>
<dbReference type="Pfam" id="PF07287">
    <property type="entry name" value="AtuA"/>
    <property type="match status" value="1"/>
</dbReference>